<evidence type="ECO:0000313" key="1">
    <source>
        <dbReference type="EMBL" id="CAB4886963.1"/>
    </source>
</evidence>
<gene>
    <name evidence="1" type="ORF">UFOPK3402_01997</name>
</gene>
<accession>A0A6J7F6F0</accession>
<protein>
    <submittedName>
        <fullName evidence="1">Unannotated protein</fullName>
    </submittedName>
</protein>
<dbReference type="EMBL" id="CAFBLS010000335">
    <property type="protein sequence ID" value="CAB4886963.1"/>
    <property type="molecule type" value="Genomic_DNA"/>
</dbReference>
<dbReference type="AlphaFoldDB" id="A0A6J7F6F0"/>
<organism evidence="1">
    <name type="scientific">freshwater metagenome</name>
    <dbReference type="NCBI Taxonomy" id="449393"/>
    <lineage>
        <taxon>unclassified sequences</taxon>
        <taxon>metagenomes</taxon>
        <taxon>ecological metagenomes</taxon>
    </lineage>
</organism>
<sequence>MINVGRGLPFNERRPLIAGRWIGKPRALKCLLDATGATARVEAPFDPKSERVRR</sequence>
<proteinExistence type="predicted"/>
<reference evidence="1" key="1">
    <citation type="submission" date="2020-05" db="EMBL/GenBank/DDBJ databases">
        <authorList>
            <person name="Chiriac C."/>
            <person name="Salcher M."/>
            <person name="Ghai R."/>
            <person name="Kavagutti S V."/>
        </authorList>
    </citation>
    <scope>NUCLEOTIDE SEQUENCE</scope>
</reference>
<name>A0A6J7F6F0_9ZZZZ</name>